<dbReference type="EMBL" id="JAAVJB010000238">
    <property type="protein sequence ID" value="NJP68588.1"/>
    <property type="molecule type" value="Genomic_DNA"/>
</dbReference>
<proteinExistence type="predicted"/>
<evidence type="ECO:0000313" key="4">
    <source>
        <dbReference type="EMBL" id="NJP68588.1"/>
    </source>
</evidence>
<dbReference type="InterPro" id="IPR026004">
    <property type="entry name" value="Septum_form"/>
</dbReference>
<name>A0ABX1ANB9_9ACTN</name>
<sequence length="420" mass="45234">MPAGHNPWAAPAPSTAHQHPWAAPSPAVPPTFGAPQPGEQLPREPLSIAAIGAAGMLLSPVALGLSALALRRHRRRPARGRSLAVAAATIAVAQLGVAAVAVPVALSWEHGDETTVASEQLPPETDPPEVDPADDAPDDDGKAPAEEWQDWHDETDPDRPTATGPVLSVLLSPGECFRPYEGVLGEEDEEVEVVELAELVACDAPHSAEAFGYVGLLAPGAEWPGREALNDLAFQACDTMVAPYVLDMWKLTSPEGDVVVNAYLPLQEDWEKAGHRDVVCFLESPEADNSLTSGLRGDPATYDHTQRYYLRLTHGMETAVLSYPYDATLARLGEWADRIADEAEAQSVQLRGSVWDSRPAQVGALQLADARDAEAAYWREVAAAPDEDTFHDRLEDTDAWDEAVSYEAAFREVIGLPSEW</sequence>
<evidence type="ECO:0000259" key="3">
    <source>
        <dbReference type="Pfam" id="PF13845"/>
    </source>
</evidence>
<feature type="domain" description="Septum formation-related" evidence="3">
    <location>
        <begin position="197"/>
        <end position="293"/>
    </location>
</feature>
<comment type="caution">
    <text evidence="4">The sequence shown here is derived from an EMBL/GenBank/DDBJ whole genome shotgun (WGS) entry which is preliminary data.</text>
</comment>
<accession>A0ABX1ANB9</accession>
<evidence type="ECO:0000256" key="2">
    <source>
        <dbReference type="SAM" id="Phobius"/>
    </source>
</evidence>
<evidence type="ECO:0000256" key="1">
    <source>
        <dbReference type="SAM" id="MobiDB-lite"/>
    </source>
</evidence>
<keyword evidence="5" id="KW-1185">Reference proteome</keyword>
<reference evidence="4 5" key="1">
    <citation type="submission" date="2020-03" db="EMBL/GenBank/DDBJ databases">
        <title>Draft genome of Streptomyces sp. ventii, isolated from the Axial Seamount in the Pacific Ocean, and resequencing of the two type strains Streptomyces lonarensis strain NCL 716 and Streptomyces bohaiensis strain 11A07.</title>
        <authorList>
            <person name="Loughran R.M."/>
            <person name="Pfannmuller K.M."/>
            <person name="Wasson B.J."/>
            <person name="Deadmond M.C."/>
            <person name="Paddock B.E."/>
            <person name="Koyack M.J."/>
            <person name="Gallegos D.A."/>
            <person name="Mitchell E.A."/>
            <person name="Ushijima B."/>
            <person name="Saw J.H."/>
            <person name="Mcphail K.L."/>
            <person name="Videau P."/>
        </authorList>
    </citation>
    <scope>NUCLEOTIDE SEQUENCE [LARGE SCALE GENOMIC DNA]</scope>
    <source>
        <strain evidence="5">5675061</strain>
    </source>
</reference>
<gene>
    <name evidence="4" type="ORF">HCJ92_20390</name>
</gene>
<keyword evidence="2" id="KW-0472">Membrane</keyword>
<feature type="region of interest" description="Disordered" evidence="1">
    <location>
        <begin position="1"/>
        <end position="41"/>
    </location>
</feature>
<dbReference type="Pfam" id="PF13845">
    <property type="entry name" value="Septum_form"/>
    <property type="match status" value="1"/>
</dbReference>
<dbReference type="Proteomes" id="UP000746503">
    <property type="component" value="Unassembled WGS sequence"/>
</dbReference>
<evidence type="ECO:0000313" key="5">
    <source>
        <dbReference type="Proteomes" id="UP000746503"/>
    </source>
</evidence>
<organism evidence="4 5">
    <name type="scientific">Streptomyces spiramenti</name>
    <dbReference type="NCBI Taxonomy" id="2720606"/>
    <lineage>
        <taxon>Bacteria</taxon>
        <taxon>Bacillati</taxon>
        <taxon>Actinomycetota</taxon>
        <taxon>Actinomycetes</taxon>
        <taxon>Kitasatosporales</taxon>
        <taxon>Streptomycetaceae</taxon>
        <taxon>Streptomyces</taxon>
    </lineage>
</organism>
<feature type="compositionally biased region" description="Acidic residues" evidence="1">
    <location>
        <begin position="126"/>
        <end position="138"/>
    </location>
</feature>
<feature type="transmembrane region" description="Helical" evidence="2">
    <location>
        <begin position="46"/>
        <end position="70"/>
    </location>
</feature>
<keyword evidence="2" id="KW-0812">Transmembrane</keyword>
<protein>
    <recommendedName>
        <fullName evidence="3">Septum formation-related domain-containing protein</fullName>
    </recommendedName>
</protein>
<feature type="region of interest" description="Disordered" evidence="1">
    <location>
        <begin position="114"/>
        <end position="145"/>
    </location>
</feature>
<feature type="transmembrane region" description="Helical" evidence="2">
    <location>
        <begin position="82"/>
        <end position="108"/>
    </location>
</feature>
<keyword evidence="2" id="KW-1133">Transmembrane helix</keyword>